<dbReference type="Proteomes" id="UP000502508">
    <property type="component" value="Chromosome"/>
</dbReference>
<protein>
    <submittedName>
        <fullName evidence="1">Uncharacterized protein</fullName>
    </submittedName>
</protein>
<evidence type="ECO:0000313" key="1">
    <source>
        <dbReference type="EMBL" id="BCB76124.1"/>
    </source>
</evidence>
<proteinExistence type="predicted"/>
<dbReference type="EMBL" id="AP022870">
    <property type="protein sequence ID" value="BCB76124.1"/>
    <property type="molecule type" value="Genomic_DNA"/>
</dbReference>
<dbReference type="KEGG" id="pfla:Pflav_025340"/>
<reference evidence="1 2" key="2">
    <citation type="submission" date="2020-03" db="EMBL/GenBank/DDBJ databases">
        <authorList>
            <person name="Ichikawa N."/>
            <person name="Kimura A."/>
            <person name="Kitahashi Y."/>
            <person name="Uohara A."/>
        </authorList>
    </citation>
    <scope>NUCLEOTIDE SEQUENCE [LARGE SCALE GENOMIC DNA]</scope>
    <source>
        <strain evidence="1 2">NBRC 107702</strain>
    </source>
</reference>
<dbReference type="AlphaFoldDB" id="A0A6F8XQL4"/>
<evidence type="ECO:0000313" key="2">
    <source>
        <dbReference type="Proteomes" id="UP000502508"/>
    </source>
</evidence>
<sequence length="58" mass="5686">MAAVDTGLGAAYADEAGTGGLPGLSGWFQSGLALARPASVGLRPVRGWVRLSGCLGAV</sequence>
<reference evidence="1 2" key="1">
    <citation type="submission" date="2020-03" db="EMBL/GenBank/DDBJ databases">
        <title>Whole genome shotgun sequence of Phytohabitans flavus NBRC 107702.</title>
        <authorList>
            <person name="Komaki H."/>
            <person name="Tamura T."/>
        </authorList>
    </citation>
    <scope>NUCLEOTIDE SEQUENCE [LARGE SCALE GENOMIC DNA]</scope>
    <source>
        <strain evidence="1 2">NBRC 107702</strain>
    </source>
</reference>
<organism evidence="1 2">
    <name type="scientific">Phytohabitans flavus</name>
    <dbReference type="NCBI Taxonomy" id="1076124"/>
    <lineage>
        <taxon>Bacteria</taxon>
        <taxon>Bacillati</taxon>
        <taxon>Actinomycetota</taxon>
        <taxon>Actinomycetes</taxon>
        <taxon>Micromonosporales</taxon>
        <taxon>Micromonosporaceae</taxon>
    </lineage>
</organism>
<accession>A0A6F8XQL4</accession>
<gene>
    <name evidence="1" type="ORF">Pflav_025340</name>
</gene>
<keyword evidence="2" id="KW-1185">Reference proteome</keyword>
<name>A0A6F8XQL4_9ACTN</name>